<dbReference type="SMART" id="SM00175">
    <property type="entry name" value="RAB"/>
    <property type="match status" value="1"/>
</dbReference>
<keyword evidence="1" id="KW-0547">Nucleotide-binding</keyword>
<dbReference type="SUPFAM" id="SSF52540">
    <property type="entry name" value="P-loop containing nucleoside triphosphate hydrolases"/>
    <property type="match status" value="1"/>
</dbReference>
<dbReference type="CDD" id="cd00154">
    <property type="entry name" value="Rab"/>
    <property type="match status" value="1"/>
</dbReference>
<dbReference type="Pfam" id="PF00071">
    <property type="entry name" value="Ras"/>
    <property type="match status" value="1"/>
</dbReference>
<dbReference type="NCBIfam" id="TIGR00231">
    <property type="entry name" value="small_GTP"/>
    <property type="match status" value="1"/>
</dbReference>
<protein>
    <submittedName>
        <fullName evidence="2">Uncharacterized protein</fullName>
    </submittedName>
</protein>
<dbReference type="InterPro" id="IPR027417">
    <property type="entry name" value="P-loop_NTPase"/>
</dbReference>
<gene>
    <name evidence="2" type="ORF">PBIL07802_LOCUS16268</name>
</gene>
<evidence type="ECO:0000313" key="2">
    <source>
        <dbReference type="EMBL" id="CAE0254027.1"/>
    </source>
</evidence>
<dbReference type="SMART" id="SM00174">
    <property type="entry name" value="RHO"/>
    <property type="match status" value="1"/>
</dbReference>
<dbReference type="PROSITE" id="PS51421">
    <property type="entry name" value="RAS"/>
    <property type="match status" value="1"/>
</dbReference>
<proteinExistence type="predicted"/>
<dbReference type="AlphaFoldDB" id="A0A7S3DD78"/>
<organism evidence="2">
    <name type="scientific">Palpitomonas bilix</name>
    <dbReference type="NCBI Taxonomy" id="652834"/>
    <lineage>
        <taxon>Eukaryota</taxon>
        <taxon>Eukaryota incertae sedis</taxon>
    </lineage>
</organism>
<dbReference type="InterPro" id="IPR005225">
    <property type="entry name" value="Small_GTP-bd"/>
</dbReference>
<name>A0A7S3DD78_9EUKA</name>
<sequence>MSAGCDYVFKILLIGDFPLGKTSLISRFADGVFPSDATPTTAVDMKEREIEVNGKTVKLQLYDTPSDPRFREPARSYYRIAHAVFFLYDTTNRESFLKLPAMYKDVEWHGREEVRGLVVGTKNDLSGDKQVEEFEAQDFASSLNMRNFETSAKDGSMVEVAFTAIALELMESLYASTSY</sequence>
<dbReference type="SMART" id="SM00173">
    <property type="entry name" value="RAS"/>
    <property type="match status" value="1"/>
</dbReference>
<dbReference type="FunFam" id="3.40.50.300:FF:001447">
    <property type="entry name" value="Ras-related protein Rab-1B"/>
    <property type="match status" value="1"/>
</dbReference>
<dbReference type="PANTHER" id="PTHR47978">
    <property type="match status" value="1"/>
</dbReference>
<dbReference type="Gene3D" id="3.40.50.300">
    <property type="entry name" value="P-loop containing nucleotide triphosphate hydrolases"/>
    <property type="match status" value="1"/>
</dbReference>
<dbReference type="GO" id="GO:0003924">
    <property type="term" value="F:GTPase activity"/>
    <property type="evidence" value="ECO:0007669"/>
    <property type="project" value="InterPro"/>
</dbReference>
<accession>A0A7S3DD78</accession>
<dbReference type="PROSITE" id="PS51419">
    <property type="entry name" value="RAB"/>
    <property type="match status" value="1"/>
</dbReference>
<dbReference type="PRINTS" id="PR00449">
    <property type="entry name" value="RASTRNSFRMNG"/>
</dbReference>
<evidence type="ECO:0000256" key="1">
    <source>
        <dbReference type="ARBA" id="ARBA00022741"/>
    </source>
</evidence>
<dbReference type="EMBL" id="HBIB01024942">
    <property type="protein sequence ID" value="CAE0254027.1"/>
    <property type="molecule type" value="Transcribed_RNA"/>
</dbReference>
<reference evidence="2" key="1">
    <citation type="submission" date="2021-01" db="EMBL/GenBank/DDBJ databases">
        <authorList>
            <person name="Corre E."/>
            <person name="Pelletier E."/>
            <person name="Niang G."/>
            <person name="Scheremetjew M."/>
            <person name="Finn R."/>
            <person name="Kale V."/>
            <person name="Holt S."/>
            <person name="Cochrane G."/>
            <person name="Meng A."/>
            <person name="Brown T."/>
            <person name="Cohen L."/>
        </authorList>
    </citation>
    <scope>NUCLEOTIDE SEQUENCE</scope>
    <source>
        <strain evidence="2">NIES-2562</strain>
    </source>
</reference>
<dbReference type="GO" id="GO:0005525">
    <property type="term" value="F:GTP binding"/>
    <property type="evidence" value="ECO:0007669"/>
    <property type="project" value="InterPro"/>
</dbReference>
<dbReference type="InterPro" id="IPR001806">
    <property type="entry name" value="Small_GTPase"/>
</dbReference>